<evidence type="ECO:0000313" key="6">
    <source>
        <dbReference type="EMBL" id="EER41309.1"/>
    </source>
</evidence>
<dbReference type="HOGENOM" id="CLU_041470_0_0_1"/>
<evidence type="ECO:0000259" key="5">
    <source>
        <dbReference type="PROSITE" id="PS50865"/>
    </source>
</evidence>
<evidence type="ECO:0000256" key="1">
    <source>
        <dbReference type="ARBA" id="ARBA00022723"/>
    </source>
</evidence>
<evidence type="ECO:0000256" key="4">
    <source>
        <dbReference type="PROSITE-ProRule" id="PRU00134"/>
    </source>
</evidence>
<evidence type="ECO:0000256" key="2">
    <source>
        <dbReference type="ARBA" id="ARBA00022771"/>
    </source>
</evidence>
<organism evidence="6 7">
    <name type="scientific">Ajellomyces capsulatus (strain H143)</name>
    <name type="common">Darling's disease fungus</name>
    <name type="synonym">Histoplasma capsulatum</name>
    <dbReference type="NCBI Taxonomy" id="544712"/>
    <lineage>
        <taxon>Eukaryota</taxon>
        <taxon>Fungi</taxon>
        <taxon>Dikarya</taxon>
        <taxon>Ascomycota</taxon>
        <taxon>Pezizomycotina</taxon>
        <taxon>Eurotiomycetes</taxon>
        <taxon>Eurotiomycetidae</taxon>
        <taxon>Onygenales</taxon>
        <taxon>Ajellomycetaceae</taxon>
        <taxon>Histoplasma</taxon>
    </lineage>
</organism>
<dbReference type="VEuPathDB" id="FungiDB:HCDG_04955"/>
<dbReference type="Pfam" id="PF01753">
    <property type="entry name" value="zf-MYND"/>
    <property type="match status" value="1"/>
</dbReference>
<dbReference type="OMA" id="DYDWGNM"/>
<name>C6HET8_AJECH</name>
<accession>C6HET8</accession>
<protein>
    <recommendedName>
        <fullName evidence="5">MYND-type domain-containing protein</fullName>
    </recommendedName>
</protein>
<reference evidence="7" key="1">
    <citation type="submission" date="2009-05" db="EMBL/GenBank/DDBJ databases">
        <title>The genome sequence of Ajellomyces capsulatus strain H143.</title>
        <authorList>
            <person name="Champion M."/>
            <person name="Cuomo C.A."/>
            <person name="Ma L.-J."/>
            <person name="Henn M.R."/>
            <person name="Sil A."/>
            <person name="Goldman B."/>
            <person name="Young S.K."/>
            <person name="Kodira C.D."/>
            <person name="Zeng Q."/>
            <person name="Koehrsen M."/>
            <person name="Alvarado L."/>
            <person name="Berlin A.M."/>
            <person name="Borenstein D."/>
            <person name="Chen Z."/>
            <person name="Engels R."/>
            <person name="Freedman E."/>
            <person name="Gellesch M."/>
            <person name="Goldberg J."/>
            <person name="Griggs A."/>
            <person name="Gujja S."/>
            <person name="Heiman D.I."/>
            <person name="Hepburn T.A."/>
            <person name="Howarth C."/>
            <person name="Jen D."/>
            <person name="Larson L."/>
            <person name="Lewis B."/>
            <person name="Mehta T."/>
            <person name="Park D."/>
            <person name="Pearson M."/>
            <person name="Roberts A."/>
            <person name="Saif S."/>
            <person name="Shea T.D."/>
            <person name="Shenoy N."/>
            <person name="Sisk P."/>
            <person name="Stolte C."/>
            <person name="Sykes S."/>
            <person name="Walk T."/>
            <person name="White J."/>
            <person name="Yandava C."/>
            <person name="Klein B."/>
            <person name="McEwen J.G."/>
            <person name="Puccia R."/>
            <person name="Goldman G.H."/>
            <person name="Felipe M.S."/>
            <person name="Nino-Vega G."/>
            <person name="San-Blas G."/>
            <person name="Taylor J.W."/>
            <person name="Mendoza L."/>
            <person name="Galagan J.E."/>
            <person name="Nusbaum C."/>
            <person name="Birren B.W."/>
        </authorList>
    </citation>
    <scope>NUCLEOTIDE SEQUENCE [LARGE SCALE GENOMIC DNA]</scope>
    <source>
        <strain evidence="7">H143</strain>
    </source>
</reference>
<dbReference type="GO" id="GO:0008270">
    <property type="term" value="F:zinc ion binding"/>
    <property type="evidence" value="ECO:0007669"/>
    <property type="project" value="UniProtKB-KW"/>
</dbReference>
<dbReference type="OrthoDB" id="5952526at2759"/>
<dbReference type="PROSITE" id="PS50865">
    <property type="entry name" value="ZF_MYND_2"/>
    <property type="match status" value="1"/>
</dbReference>
<feature type="domain" description="MYND-type" evidence="5">
    <location>
        <begin position="17"/>
        <end position="54"/>
    </location>
</feature>
<gene>
    <name evidence="6" type="ORF">HCDG_04955</name>
</gene>
<keyword evidence="2 4" id="KW-0863">Zinc-finger</keyword>
<dbReference type="EMBL" id="GG692424">
    <property type="protein sequence ID" value="EER41309.1"/>
    <property type="molecule type" value="Genomic_DNA"/>
</dbReference>
<dbReference type="PROSITE" id="PS01360">
    <property type="entry name" value="ZF_MYND_1"/>
    <property type="match status" value="1"/>
</dbReference>
<evidence type="ECO:0000313" key="7">
    <source>
        <dbReference type="Proteomes" id="UP000002624"/>
    </source>
</evidence>
<dbReference type="STRING" id="544712.C6HET8"/>
<evidence type="ECO:0000256" key="3">
    <source>
        <dbReference type="ARBA" id="ARBA00022833"/>
    </source>
</evidence>
<keyword evidence="3" id="KW-0862">Zinc</keyword>
<dbReference type="Proteomes" id="UP000002624">
    <property type="component" value="Unassembled WGS sequence"/>
</dbReference>
<keyword evidence="1" id="KW-0479">Metal-binding</keyword>
<dbReference type="Gene3D" id="6.10.140.2220">
    <property type="match status" value="1"/>
</dbReference>
<dbReference type="InterPro" id="IPR002893">
    <property type="entry name" value="Znf_MYND"/>
</dbReference>
<sequence>METTGTHALLQLTEKTCGLCKTQGNTLRCSRCQVVYYCSREHQAEHLNAHKKSCSQVRKSRDALAAEEQKLRDMPADVLFAGDAFITCVGHFWGVIETRPYMRARSALIHALMAVESRESVQMQLEHGRDMLRLCRGDNVGIRVAVPGALLQLGRDQECYDFVKWYETTGQQGDYDWGDIEGPFLDVHDADVFEDADYVCHRFLSLCFGAGMLLVKTRLLLDLMDLQSSAVDSATRPTPAEGPRLRSSVIAKNEDILKRGDHTAAIGLLQDQVRTLYKALHSSNKYFWEALLAPEKHLHELPAYYSPGTLSEVQSMLKHFPGPSTTIQDRRLSSRSFRTLEPKSSAFYESSPFNIMPHFESGKRKARKCHSYAVQCGKGEPYDVVFRSKEY</sequence>
<proteinExistence type="predicted"/>
<dbReference type="SUPFAM" id="SSF144232">
    <property type="entry name" value="HIT/MYND zinc finger-like"/>
    <property type="match status" value="1"/>
</dbReference>
<dbReference type="AlphaFoldDB" id="C6HET8"/>